<evidence type="ECO:0000256" key="1">
    <source>
        <dbReference type="ARBA" id="ARBA00012417"/>
    </source>
</evidence>
<evidence type="ECO:0000256" key="4">
    <source>
        <dbReference type="ARBA" id="ARBA00022695"/>
    </source>
</evidence>
<dbReference type="GO" id="GO:0003887">
    <property type="term" value="F:DNA-directed DNA polymerase activity"/>
    <property type="evidence" value="ECO:0007669"/>
    <property type="project" value="UniProtKB-KW"/>
</dbReference>
<dbReference type="KEGG" id="sdr:SCD_n01526"/>
<proteinExistence type="predicted"/>
<feature type="domain" description="DNA polymerase III delta subunit C-terminal" evidence="9">
    <location>
        <begin position="215"/>
        <end position="316"/>
    </location>
</feature>
<dbReference type="eggNOG" id="COG0470">
    <property type="taxonomic scope" value="Bacteria"/>
</dbReference>
<evidence type="ECO:0000313" key="10">
    <source>
        <dbReference type="EMBL" id="BAN35348.1"/>
    </source>
</evidence>
<dbReference type="GO" id="GO:0006261">
    <property type="term" value="P:DNA-templated DNA replication"/>
    <property type="evidence" value="ECO:0007669"/>
    <property type="project" value="TreeGrafter"/>
</dbReference>
<reference evidence="10 11" key="1">
    <citation type="journal article" date="2012" name="Appl. Environ. Microbiol.">
        <title>Draft genome sequence of a psychrotolerant sulfur-oxidizing bacterium, Sulfuricella denitrificans skB26, and proteomic insights into cold adaptation.</title>
        <authorList>
            <person name="Watanabe T."/>
            <person name="Kojima H."/>
            <person name="Fukui M."/>
        </authorList>
    </citation>
    <scope>NUCLEOTIDE SEQUENCE [LARGE SCALE GENOMIC DNA]</scope>
    <source>
        <strain evidence="11">skB26</strain>
    </source>
</reference>
<evidence type="ECO:0000256" key="8">
    <source>
        <dbReference type="SAM" id="MobiDB-lite"/>
    </source>
</evidence>
<evidence type="ECO:0000259" key="9">
    <source>
        <dbReference type="Pfam" id="PF09115"/>
    </source>
</evidence>
<dbReference type="AlphaFoldDB" id="S6AC79"/>
<keyword evidence="5" id="KW-0235">DNA replication</keyword>
<evidence type="ECO:0000256" key="7">
    <source>
        <dbReference type="ARBA" id="ARBA00049244"/>
    </source>
</evidence>
<dbReference type="Gene3D" id="3.40.50.300">
    <property type="entry name" value="P-loop containing nucleotide triphosphate hydrolases"/>
    <property type="match status" value="1"/>
</dbReference>
<keyword evidence="4" id="KW-0548">Nucleotidyltransferase</keyword>
<comment type="catalytic activity">
    <reaction evidence="7">
        <text>DNA(n) + a 2'-deoxyribonucleoside 5'-triphosphate = DNA(n+1) + diphosphate</text>
        <dbReference type="Rhea" id="RHEA:22508"/>
        <dbReference type="Rhea" id="RHEA-COMP:17339"/>
        <dbReference type="Rhea" id="RHEA-COMP:17340"/>
        <dbReference type="ChEBI" id="CHEBI:33019"/>
        <dbReference type="ChEBI" id="CHEBI:61560"/>
        <dbReference type="ChEBI" id="CHEBI:173112"/>
        <dbReference type="EC" id="2.7.7.7"/>
    </reaction>
</comment>
<dbReference type="STRING" id="1163617.SCD_n01526"/>
<dbReference type="Pfam" id="PF13177">
    <property type="entry name" value="DNA_pol3_delta2"/>
    <property type="match status" value="1"/>
</dbReference>
<keyword evidence="6" id="KW-0239">DNA-directed DNA polymerase</keyword>
<keyword evidence="3" id="KW-0808">Transferase</keyword>
<evidence type="ECO:0000256" key="5">
    <source>
        <dbReference type="ARBA" id="ARBA00022705"/>
    </source>
</evidence>
<dbReference type="GO" id="GO:0009360">
    <property type="term" value="C:DNA polymerase III complex"/>
    <property type="evidence" value="ECO:0007669"/>
    <property type="project" value="InterPro"/>
</dbReference>
<sequence>MSTKATLPGALLLQGRGGIGKFNLAYTLAQALLCESPLDSGEACEHCGSCHWFKIGGHPDFRLLEPEAQSSAAESTGETAEQGKATDKKASQFITVAQIRELADFVNLTTHRNGMRIILAHPAEAMNVHAANALLKTLEEPPLGTLFILVSHQPQRLLPTVRSRCQKIDAPLPGRAEALKWLREQEVAEAEACLAQSGYAPLAALRLSAEDYQIKRRQILEQLGAPDRFDPLALAEQGDKMELAWILNWMQQWVYDLASIGMAGQARYQPESSAEMNRLAKAVNLIELFRFQQELLTAQRAVHHPLNTRLVLEQLFFSYWQLVNRQEAAYV</sequence>
<evidence type="ECO:0000313" key="11">
    <source>
        <dbReference type="Proteomes" id="UP000015559"/>
    </source>
</evidence>
<dbReference type="EC" id="2.7.7.7" evidence="1"/>
<dbReference type="NCBIfam" id="TIGR00678">
    <property type="entry name" value="holB"/>
    <property type="match status" value="1"/>
</dbReference>
<dbReference type="HOGENOM" id="CLU_006229_4_3_4"/>
<dbReference type="InterPro" id="IPR050238">
    <property type="entry name" value="DNA_Rep/Repair_Clamp_Loader"/>
</dbReference>
<feature type="region of interest" description="Disordered" evidence="8">
    <location>
        <begin position="67"/>
        <end position="87"/>
    </location>
</feature>
<dbReference type="PANTHER" id="PTHR11669">
    <property type="entry name" value="REPLICATION FACTOR C / DNA POLYMERASE III GAMMA-TAU SUBUNIT"/>
    <property type="match status" value="1"/>
</dbReference>
<dbReference type="SUPFAM" id="SSF52540">
    <property type="entry name" value="P-loop containing nucleoside triphosphate hydrolases"/>
    <property type="match status" value="1"/>
</dbReference>
<gene>
    <name evidence="10" type="ORF">SCD_n01526</name>
</gene>
<feature type="compositionally biased region" description="Polar residues" evidence="8">
    <location>
        <begin position="68"/>
        <end position="79"/>
    </location>
</feature>
<keyword evidence="11" id="KW-1185">Reference proteome</keyword>
<dbReference type="InterPro" id="IPR027417">
    <property type="entry name" value="P-loop_NTPase"/>
</dbReference>
<dbReference type="Proteomes" id="UP000015559">
    <property type="component" value="Chromosome"/>
</dbReference>
<evidence type="ECO:0000256" key="2">
    <source>
        <dbReference type="ARBA" id="ARBA00014363"/>
    </source>
</evidence>
<evidence type="ECO:0000256" key="3">
    <source>
        <dbReference type="ARBA" id="ARBA00022679"/>
    </source>
</evidence>
<dbReference type="RefSeq" id="WP_009205696.1">
    <property type="nucleotide sequence ID" value="NC_022357.1"/>
</dbReference>
<dbReference type="EMBL" id="AP013066">
    <property type="protein sequence ID" value="BAN35348.1"/>
    <property type="molecule type" value="Genomic_DNA"/>
</dbReference>
<dbReference type="PANTHER" id="PTHR11669:SF8">
    <property type="entry name" value="DNA POLYMERASE III SUBUNIT DELTA"/>
    <property type="match status" value="1"/>
</dbReference>
<evidence type="ECO:0000256" key="6">
    <source>
        <dbReference type="ARBA" id="ARBA00022932"/>
    </source>
</evidence>
<accession>S6AC79</accession>
<name>S6AC79_SULDS</name>
<organism evidence="10 11">
    <name type="scientific">Sulfuricella denitrificans (strain DSM 22764 / NBRC 105220 / skB26)</name>
    <dbReference type="NCBI Taxonomy" id="1163617"/>
    <lineage>
        <taxon>Bacteria</taxon>
        <taxon>Pseudomonadati</taxon>
        <taxon>Pseudomonadota</taxon>
        <taxon>Betaproteobacteria</taxon>
        <taxon>Nitrosomonadales</taxon>
        <taxon>Sulfuricellaceae</taxon>
        <taxon>Sulfuricella</taxon>
    </lineage>
</organism>
<dbReference type="InterPro" id="IPR004622">
    <property type="entry name" value="DNA_pol_HolB"/>
</dbReference>
<protein>
    <recommendedName>
        <fullName evidence="2">DNA polymerase III subunit delta'</fullName>
        <ecNumber evidence="1">2.7.7.7</ecNumber>
    </recommendedName>
</protein>
<dbReference type="GO" id="GO:0003677">
    <property type="term" value="F:DNA binding"/>
    <property type="evidence" value="ECO:0007669"/>
    <property type="project" value="InterPro"/>
</dbReference>
<dbReference type="InterPro" id="IPR015199">
    <property type="entry name" value="DNA_pol_III_delta_C"/>
</dbReference>
<dbReference type="GO" id="GO:0008408">
    <property type="term" value="F:3'-5' exonuclease activity"/>
    <property type="evidence" value="ECO:0007669"/>
    <property type="project" value="InterPro"/>
</dbReference>
<dbReference type="Pfam" id="PF09115">
    <property type="entry name" value="DNApol3-delta_C"/>
    <property type="match status" value="1"/>
</dbReference>